<protein>
    <submittedName>
        <fullName evidence="2">Uncharacterized protein</fullName>
    </submittedName>
</protein>
<keyword evidence="3" id="KW-1185">Reference proteome</keyword>
<feature type="compositionally biased region" description="Basic and acidic residues" evidence="1">
    <location>
        <begin position="300"/>
        <end position="312"/>
    </location>
</feature>
<evidence type="ECO:0000313" key="2">
    <source>
        <dbReference type="EMBL" id="KAF3839687.1"/>
    </source>
</evidence>
<dbReference type="AlphaFoldDB" id="A0A7J5XSZ5"/>
<feature type="region of interest" description="Disordered" evidence="1">
    <location>
        <begin position="17"/>
        <end position="45"/>
    </location>
</feature>
<sequence>MDTCLDFNTLCDTLTDIKGTDGERGSDHLIHRHLPGHRPDPAPRQRALQRPQPEVVEVGMETEPHSGHASRLTPVDAGSRVFPPQHALLYDVSRGEKRGVAEHVPDVRVSPEHSPDPPHGDLPEAKDTQSSSLIGSVGPEGEGLRSSHRVKVLPPAHRKCDKTFISPEKNLRKQHMQPDRGGLSPQCRLQRYEDTQQLTRNKPGLERGVPWGRDLYTFVTSAAGHMMRTLQKPRKNRPSKRQVNHRRFLQNMIQRKFADIEAANHRLASSLCHEEEEKTTSSPTSQKPETADRSGAQLKVPDKCSAHTEGISKSKSNMFTNIEIEKQQQDSGPLWKRHPKSQPTTCNAKKKNNSKERQKKYIPLSSSLLHMGSQQGIDYHHEEELLYSECYDGESQLESANTSSEDSTQQDSGFIHFNQNTDISPSLSPLSLDSSCDFSIQMFRDIPSGPEEHR</sequence>
<dbReference type="OrthoDB" id="8922503at2759"/>
<feature type="compositionally biased region" description="Basic and acidic residues" evidence="1">
    <location>
        <begin position="104"/>
        <end position="127"/>
    </location>
</feature>
<dbReference type="Proteomes" id="UP000518266">
    <property type="component" value="Unassembled WGS sequence"/>
</dbReference>
<evidence type="ECO:0000313" key="3">
    <source>
        <dbReference type="Proteomes" id="UP000518266"/>
    </source>
</evidence>
<dbReference type="EMBL" id="JAAKFY010000021">
    <property type="protein sequence ID" value="KAF3839687.1"/>
    <property type="molecule type" value="Genomic_DNA"/>
</dbReference>
<feature type="compositionally biased region" description="Basic and acidic residues" evidence="1">
    <location>
        <begin position="18"/>
        <end position="29"/>
    </location>
</feature>
<feature type="region of interest" description="Disordered" evidence="1">
    <location>
        <begin position="396"/>
        <end position="420"/>
    </location>
</feature>
<accession>A0A7J5XSZ5</accession>
<feature type="region of interest" description="Disordered" evidence="1">
    <location>
        <begin position="104"/>
        <end position="150"/>
    </location>
</feature>
<comment type="caution">
    <text evidence="2">The sequence shown here is derived from an EMBL/GenBank/DDBJ whole genome shotgun (WGS) entry which is preliminary data.</text>
</comment>
<feature type="compositionally biased region" description="Basic residues" evidence="1">
    <location>
        <begin position="348"/>
        <end position="359"/>
    </location>
</feature>
<name>A0A7J5XSZ5_DISMA</name>
<gene>
    <name evidence="2" type="ORF">F7725_018404</name>
</gene>
<organism evidence="2 3">
    <name type="scientific">Dissostichus mawsoni</name>
    <name type="common">Antarctic cod</name>
    <dbReference type="NCBI Taxonomy" id="36200"/>
    <lineage>
        <taxon>Eukaryota</taxon>
        <taxon>Metazoa</taxon>
        <taxon>Chordata</taxon>
        <taxon>Craniata</taxon>
        <taxon>Vertebrata</taxon>
        <taxon>Euteleostomi</taxon>
        <taxon>Actinopterygii</taxon>
        <taxon>Neopterygii</taxon>
        <taxon>Teleostei</taxon>
        <taxon>Neoteleostei</taxon>
        <taxon>Acanthomorphata</taxon>
        <taxon>Eupercaria</taxon>
        <taxon>Perciformes</taxon>
        <taxon>Notothenioidei</taxon>
        <taxon>Nototheniidae</taxon>
        <taxon>Dissostichus</taxon>
    </lineage>
</organism>
<feature type="region of interest" description="Disordered" evidence="1">
    <location>
        <begin position="271"/>
        <end position="359"/>
    </location>
</feature>
<reference evidence="2 3" key="1">
    <citation type="submission" date="2020-03" db="EMBL/GenBank/DDBJ databases">
        <title>Dissostichus mawsoni Genome sequencing and assembly.</title>
        <authorList>
            <person name="Park H."/>
        </authorList>
    </citation>
    <scope>NUCLEOTIDE SEQUENCE [LARGE SCALE GENOMIC DNA]</scope>
    <source>
        <strain evidence="2">DM0001</strain>
        <tissue evidence="2">Muscle</tissue>
    </source>
</reference>
<evidence type="ECO:0000256" key="1">
    <source>
        <dbReference type="SAM" id="MobiDB-lite"/>
    </source>
</evidence>
<proteinExistence type="predicted"/>